<dbReference type="InterPro" id="IPR007461">
    <property type="entry name" value="Ysc84_actin-binding"/>
</dbReference>
<keyword evidence="1" id="KW-0732">Signal</keyword>
<evidence type="ECO:0000259" key="2">
    <source>
        <dbReference type="Pfam" id="PF04366"/>
    </source>
</evidence>
<evidence type="ECO:0000313" key="4">
    <source>
        <dbReference type="Proteomes" id="UP001499988"/>
    </source>
</evidence>
<name>A0ABP9FE69_9GAMM</name>
<dbReference type="EMBL" id="BAABJZ010000102">
    <property type="protein sequence ID" value="GAA4899652.1"/>
    <property type="molecule type" value="Genomic_DNA"/>
</dbReference>
<feature type="domain" description="Ysc84 actin-binding" evidence="2">
    <location>
        <begin position="83"/>
        <end position="177"/>
    </location>
</feature>
<evidence type="ECO:0000256" key="1">
    <source>
        <dbReference type="SAM" id="SignalP"/>
    </source>
</evidence>
<feature type="chain" id="PRO_5045985338" evidence="1">
    <location>
        <begin position="22"/>
        <end position="183"/>
    </location>
</feature>
<gene>
    <name evidence="3" type="ORF">GCM10023333_36630</name>
</gene>
<dbReference type="RefSeq" id="WP_345336932.1">
    <property type="nucleotide sequence ID" value="NZ_BAABJZ010000102.1"/>
</dbReference>
<organism evidence="3 4">
    <name type="scientific">Ferrimonas pelagia</name>
    <dbReference type="NCBI Taxonomy" id="1177826"/>
    <lineage>
        <taxon>Bacteria</taxon>
        <taxon>Pseudomonadati</taxon>
        <taxon>Pseudomonadota</taxon>
        <taxon>Gammaproteobacteria</taxon>
        <taxon>Alteromonadales</taxon>
        <taxon>Ferrimonadaceae</taxon>
        <taxon>Ferrimonas</taxon>
    </lineage>
</organism>
<comment type="caution">
    <text evidence="3">The sequence shown here is derived from an EMBL/GenBank/DDBJ whole genome shotgun (WGS) entry which is preliminary data.</text>
</comment>
<feature type="signal peptide" evidence="1">
    <location>
        <begin position="1"/>
        <end position="21"/>
    </location>
</feature>
<keyword evidence="4" id="KW-1185">Reference proteome</keyword>
<evidence type="ECO:0000313" key="3">
    <source>
        <dbReference type="EMBL" id="GAA4899652.1"/>
    </source>
</evidence>
<dbReference type="Proteomes" id="UP001499988">
    <property type="component" value="Unassembled WGS sequence"/>
</dbReference>
<protein>
    <submittedName>
        <fullName evidence="3">Lipid-binding SYLF domain-containing protein</fullName>
    </submittedName>
</protein>
<accession>A0ABP9FE69</accession>
<sequence>MRTVLKGCLFMLLLWAPATWADPASDAIAKFKQASATHAFFNDAFGYAVFPTIGKGGIGIGGAYGSGKVFRGGVHTGNSKMAQLTFGLQLGGQAYSQIIFFQNKDAYTEFTSGDFEFGAQASAVALTVGASAGANTKGTTAGAGSAQADNRYSGGMAIFTMAKGGLMYEASIGGQGFSFDPID</sequence>
<dbReference type="Pfam" id="PF04366">
    <property type="entry name" value="Ysc84"/>
    <property type="match status" value="1"/>
</dbReference>
<proteinExistence type="predicted"/>
<reference evidence="4" key="1">
    <citation type="journal article" date="2019" name="Int. J. Syst. Evol. Microbiol.">
        <title>The Global Catalogue of Microorganisms (GCM) 10K type strain sequencing project: providing services to taxonomists for standard genome sequencing and annotation.</title>
        <authorList>
            <consortium name="The Broad Institute Genomics Platform"/>
            <consortium name="The Broad Institute Genome Sequencing Center for Infectious Disease"/>
            <person name="Wu L."/>
            <person name="Ma J."/>
        </authorList>
    </citation>
    <scope>NUCLEOTIDE SEQUENCE [LARGE SCALE GENOMIC DNA]</scope>
    <source>
        <strain evidence="4">JCM 18401</strain>
    </source>
</reference>